<keyword evidence="1" id="KW-0472">Membrane</keyword>
<dbReference type="KEGG" id="taa:NMY3_00106"/>
<dbReference type="EMBL" id="CP012850">
    <property type="protein sequence ID" value="ALI34320.1"/>
    <property type="molecule type" value="Genomic_DNA"/>
</dbReference>
<keyword evidence="1" id="KW-0812">Transmembrane</keyword>
<evidence type="ECO:0000313" key="3">
    <source>
        <dbReference type="Proteomes" id="UP000058925"/>
    </source>
</evidence>
<evidence type="ECO:0000256" key="1">
    <source>
        <dbReference type="SAM" id="Phobius"/>
    </source>
</evidence>
<feature type="transmembrane region" description="Helical" evidence="1">
    <location>
        <begin position="12"/>
        <end position="31"/>
    </location>
</feature>
<protein>
    <submittedName>
        <fullName evidence="2">Uncharacterized protein</fullName>
    </submittedName>
</protein>
<proteinExistence type="predicted"/>
<keyword evidence="1" id="KW-1133">Transmembrane helix</keyword>
<organism evidence="2 3">
    <name type="scientific">Candidatus Nitrosocosmicus oleophilus</name>
    <dbReference type="NCBI Taxonomy" id="1353260"/>
    <lineage>
        <taxon>Archaea</taxon>
        <taxon>Nitrososphaerota</taxon>
        <taxon>Nitrososphaeria</taxon>
        <taxon>Nitrososphaerales</taxon>
        <taxon>Nitrososphaeraceae</taxon>
        <taxon>Candidatus Nitrosocosmicus</taxon>
    </lineage>
</organism>
<evidence type="ECO:0000313" key="2">
    <source>
        <dbReference type="EMBL" id="ALI34320.1"/>
    </source>
</evidence>
<reference evidence="3" key="1">
    <citation type="submission" date="2015-10" db="EMBL/GenBank/DDBJ databases">
        <title>Niche specialization of a soil ammonia-oxidizing archaeon, Candidatus Nitrosocosmicus oleophilus.</title>
        <authorList>
            <person name="Jung M.-Y."/>
            <person name="Rhee S.-K."/>
        </authorList>
    </citation>
    <scope>NUCLEOTIDE SEQUENCE [LARGE SCALE GENOMIC DNA]</scope>
    <source>
        <strain evidence="3">MY3</strain>
    </source>
</reference>
<keyword evidence="3" id="KW-1185">Reference proteome</keyword>
<accession>A0A654LU35</accession>
<dbReference type="AlphaFoldDB" id="A0A654LU35"/>
<gene>
    <name evidence="2" type="ORF">NMY3_00106</name>
</gene>
<sequence length="212" mass="23309">MLFIVKGTMNKIHLMFVGVIITLSMIMSPILQMSYAHQRALYEINGKDYLFVIGSANEPLYVDDKTAATLDAYWPNASDPTNSRANGTQPITGLENMLKVEILAGDKNMTSNLDPAFGEVGKYESETFYPTVATTFDYRIYGNINGTNFDVTFSCQPSGGESAPSDNSTVDISENVVRKALQGGFGCPEDRTGFPEPYISQLEIAQELNKTE</sequence>
<dbReference type="Proteomes" id="UP000058925">
    <property type="component" value="Chromosome"/>
</dbReference>
<name>A0A654LU35_9ARCH</name>